<dbReference type="InterPro" id="IPR000225">
    <property type="entry name" value="Armadillo"/>
</dbReference>
<keyword evidence="3" id="KW-1133">Transmembrane helix</keyword>
<dbReference type="InterPro" id="IPR016024">
    <property type="entry name" value="ARM-type_fold"/>
</dbReference>
<sequence length="395" mass="42625">MKGQKLYREGSTGVSRRFSGCAMKGQPVCRERSAGVPQRDVGLTLVEAVVVMVVAIMTMLECSGSGSGSGSDPKRAILGPLGLVCAAVLVVSAAASYIMWGRRDEEVTTPVRDSRSDMPGDNPPEHRKFTSDLHNGALKVLVAPRVPLRSRGTPADDLSDWHSVVHNSLGGLFYPNDEFQSQSITSTFIDIRAHKITTEPRSTEATSAALLGPRVVVITELEDDSDSSSKAESSEEEDDSRWTEVGKGSDVPTEYWHIQKLVKYMKAGNQTATIVALCCLKDQTLTTEISQIAIRDIGGLEVLVNLLETEDLKCKLGALSVLSQISVNTEIRRTITDLGGVPLLVDILSHPARDLQILAAETIANIAKVRKARKIVRKCGGIPKLVSMCCGLCLD</sequence>
<feature type="transmembrane region" description="Helical" evidence="3">
    <location>
        <begin position="80"/>
        <end position="100"/>
    </location>
</feature>
<dbReference type="AlphaFoldDB" id="A0A7R9HQ27"/>
<dbReference type="Gene3D" id="1.25.10.10">
    <property type="entry name" value="Leucine-rich Repeat Variant"/>
    <property type="match status" value="1"/>
</dbReference>
<dbReference type="SMART" id="SM00185">
    <property type="entry name" value="ARM"/>
    <property type="match status" value="2"/>
</dbReference>
<feature type="transmembrane region" description="Helical" evidence="3">
    <location>
        <begin position="41"/>
        <end position="60"/>
    </location>
</feature>
<dbReference type="SUPFAM" id="SSF48371">
    <property type="entry name" value="ARM repeat"/>
    <property type="match status" value="1"/>
</dbReference>
<gene>
    <name evidence="4" type="ORF">TMSB3V08_LOCUS7201</name>
</gene>
<evidence type="ECO:0000313" key="4">
    <source>
        <dbReference type="EMBL" id="CAD7430445.1"/>
    </source>
</evidence>
<dbReference type="PANTHER" id="PTHR46241">
    <property type="entry name" value="ARMADILLO REPEAT-CONTAINING PROTEIN 4 ARMC4"/>
    <property type="match status" value="1"/>
</dbReference>
<dbReference type="InterPro" id="IPR011989">
    <property type="entry name" value="ARM-like"/>
</dbReference>
<accession>A0A7R9HQ27</accession>
<dbReference type="Pfam" id="PF00514">
    <property type="entry name" value="Arm"/>
    <property type="match status" value="1"/>
</dbReference>
<protein>
    <submittedName>
        <fullName evidence="4">Uncharacterized protein</fullName>
    </submittedName>
</protein>
<feature type="repeat" description="ARM" evidence="1">
    <location>
        <begin position="298"/>
        <end position="340"/>
    </location>
</feature>
<evidence type="ECO:0000256" key="3">
    <source>
        <dbReference type="SAM" id="Phobius"/>
    </source>
</evidence>
<feature type="region of interest" description="Disordered" evidence="2">
    <location>
        <begin position="221"/>
        <end position="248"/>
    </location>
</feature>
<keyword evidence="3" id="KW-0812">Transmembrane</keyword>
<evidence type="ECO:0000256" key="1">
    <source>
        <dbReference type="PROSITE-ProRule" id="PRU00259"/>
    </source>
</evidence>
<name>A0A7R9HQ27_9NEOP</name>
<dbReference type="PANTHER" id="PTHR46241:SF1">
    <property type="entry name" value="OUTER DYNEIN ARM-DOCKING COMPLEX SUBUNIT 2"/>
    <property type="match status" value="1"/>
</dbReference>
<proteinExistence type="predicted"/>
<feature type="repeat" description="ARM" evidence="1">
    <location>
        <begin position="339"/>
        <end position="381"/>
    </location>
</feature>
<evidence type="ECO:0000256" key="2">
    <source>
        <dbReference type="SAM" id="MobiDB-lite"/>
    </source>
</evidence>
<dbReference type="EMBL" id="OB794502">
    <property type="protein sequence ID" value="CAD7430445.1"/>
    <property type="molecule type" value="Genomic_DNA"/>
</dbReference>
<dbReference type="PROSITE" id="PS50176">
    <property type="entry name" value="ARM_REPEAT"/>
    <property type="match status" value="2"/>
</dbReference>
<reference evidence="4" key="1">
    <citation type="submission" date="2020-11" db="EMBL/GenBank/DDBJ databases">
        <authorList>
            <person name="Tran Van P."/>
        </authorList>
    </citation>
    <scope>NUCLEOTIDE SEQUENCE</scope>
</reference>
<keyword evidence="3" id="KW-0472">Membrane</keyword>
<organism evidence="4">
    <name type="scientific">Timema monikensis</name>
    <dbReference type="NCBI Taxonomy" id="170555"/>
    <lineage>
        <taxon>Eukaryota</taxon>
        <taxon>Metazoa</taxon>
        <taxon>Ecdysozoa</taxon>
        <taxon>Arthropoda</taxon>
        <taxon>Hexapoda</taxon>
        <taxon>Insecta</taxon>
        <taxon>Pterygota</taxon>
        <taxon>Neoptera</taxon>
        <taxon>Polyneoptera</taxon>
        <taxon>Phasmatodea</taxon>
        <taxon>Timematodea</taxon>
        <taxon>Timematoidea</taxon>
        <taxon>Timematidae</taxon>
        <taxon>Timema</taxon>
    </lineage>
</organism>